<accession>A0A2T0XJL6</accession>
<protein>
    <submittedName>
        <fullName evidence="3">Tripartite-type tricarboxylate transporter receptor subunit TctC</fullName>
    </submittedName>
</protein>
<dbReference type="RefSeq" id="WP_106226471.1">
    <property type="nucleotide sequence ID" value="NZ_PVTV01000011.1"/>
</dbReference>
<dbReference type="CDD" id="cd07012">
    <property type="entry name" value="PBP2_Bug_TTT"/>
    <property type="match status" value="1"/>
</dbReference>
<dbReference type="InterPro" id="IPR005064">
    <property type="entry name" value="BUG"/>
</dbReference>
<dbReference type="PANTHER" id="PTHR42928:SF5">
    <property type="entry name" value="BLR1237 PROTEIN"/>
    <property type="match status" value="1"/>
</dbReference>
<evidence type="ECO:0000256" key="2">
    <source>
        <dbReference type="SAM" id="SignalP"/>
    </source>
</evidence>
<dbReference type="Proteomes" id="UP000238308">
    <property type="component" value="Unassembled WGS sequence"/>
</dbReference>
<evidence type="ECO:0000256" key="1">
    <source>
        <dbReference type="ARBA" id="ARBA00006987"/>
    </source>
</evidence>
<dbReference type="Gene3D" id="3.40.190.150">
    <property type="entry name" value="Bordetella uptake gene, domain 1"/>
    <property type="match status" value="1"/>
</dbReference>
<name>A0A2T0XJL6_9BURK</name>
<feature type="chain" id="PRO_5015473782" evidence="2">
    <location>
        <begin position="25"/>
        <end position="322"/>
    </location>
</feature>
<keyword evidence="2" id="KW-0732">Signal</keyword>
<gene>
    <name evidence="3" type="ORF">BCM14_0574</name>
</gene>
<dbReference type="SUPFAM" id="SSF53850">
    <property type="entry name" value="Periplasmic binding protein-like II"/>
    <property type="match status" value="1"/>
</dbReference>
<organism evidence="3 4">
    <name type="scientific">Jezberella montanilacus</name>
    <dbReference type="NCBI Taxonomy" id="323426"/>
    <lineage>
        <taxon>Bacteria</taxon>
        <taxon>Pseudomonadati</taxon>
        <taxon>Pseudomonadota</taxon>
        <taxon>Betaproteobacteria</taxon>
        <taxon>Burkholderiales</taxon>
        <taxon>Alcaligenaceae</taxon>
        <taxon>Jezberella</taxon>
    </lineage>
</organism>
<proteinExistence type="inferred from homology"/>
<comment type="caution">
    <text evidence="3">The sequence shown here is derived from an EMBL/GenBank/DDBJ whole genome shotgun (WGS) entry which is preliminary data.</text>
</comment>
<feature type="signal peptide" evidence="2">
    <location>
        <begin position="1"/>
        <end position="24"/>
    </location>
</feature>
<keyword evidence="3" id="KW-0675">Receptor</keyword>
<keyword evidence="4" id="KW-1185">Reference proteome</keyword>
<dbReference type="Pfam" id="PF03401">
    <property type="entry name" value="TctC"/>
    <property type="match status" value="1"/>
</dbReference>
<evidence type="ECO:0000313" key="4">
    <source>
        <dbReference type="Proteomes" id="UP000238308"/>
    </source>
</evidence>
<dbReference type="AlphaFoldDB" id="A0A2T0XJL6"/>
<dbReference type="EMBL" id="PVTV01000011">
    <property type="protein sequence ID" value="PRY99133.1"/>
    <property type="molecule type" value="Genomic_DNA"/>
</dbReference>
<dbReference type="InterPro" id="IPR042100">
    <property type="entry name" value="Bug_dom1"/>
</dbReference>
<sequence>MRQKYLHQILLVFSLVFTSFATFAQDWPSKPIKIVLQFPPGGSTDVVARILAQHMSKALGQAVLVENKPGADGAIAGEYVVRSEPDGYTFFLASNTPMMQVPLLKLNAPYDPIKSFTPVALMGYYVYVLVASPAIEPKTAAQLLAYGKKNPDKLNYGSYSGVTQLMQSRFKTAAGVDLNMINYKGEAPTVSDILGQHIQFTFATPTSTLSHIKAGKLNPMAVLLKKRSPLLPDVPTAEEAGLPALGAVTFAAFYGPANLPPVITQRMSAAINAAIKDPEVAEQVAKQGFDLSGSTAAELGAFTAEQLVSWKQAFDSAGLKPD</sequence>
<reference evidence="3 4" key="1">
    <citation type="submission" date="2018-03" db="EMBL/GenBank/DDBJ databases">
        <title>Genomic Encyclopedia of Type Strains, Phase III (KMG-III): the genomes of soil and plant-associated and newly described type strains.</title>
        <authorList>
            <person name="Whitman W."/>
        </authorList>
    </citation>
    <scope>NUCLEOTIDE SEQUENCE [LARGE SCALE GENOMIC DNA]</scope>
    <source>
        <strain evidence="3 4">MWH-P2sevCIIIb</strain>
    </source>
</reference>
<evidence type="ECO:0000313" key="3">
    <source>
        <dbReference type="EMBL" id="PRY99133.1"/>
    </source>
</evidence>
<comment type="similarity">
    <text evidence="1">Belongs to the UPF0065 (bug) family.</text>
</comment>
<dbReference type="Gene3D" id="3.40.190.10">
    <property type="entry name" value="Periplasmic binding protein-like II"/>
    <property type="match status" value="1"/>
</dbReference>
<dbReference type="PANTHER" id="PTHR42928">
    <property type="entry name" value="TRICARBOXYLATE-BINDING PROTEIN"/>
    <property type="match status" value="1"/>
</dbReference>
<dbReference type="OrthoDB" id="8678477at2"/>
<dbReference type="PIRSF" id="PIRSF017082">
    <property type="entry name" value="YflP"/>
    <property type="match status" value="1"/>
</dbReference>